<name>A0A6J8BSG4_MYTCO</name>
<sequence length="187" mass="20562">MEKQADYILEKLFPLKASFNDKPSPSSNIVTTHVASSGPSAHEIDNQNKSNNKNIQNPENLTSGHVASAFVPIENTKTPPSTGMFRKPVPVTCPPGKLLVAGREGHLPAETCIAKRSNISKVKTHDHDGLFMKAEIFSRIIHCLIDTGASMSVLNPKVFDSLPEHCKTKLQPYENDLKMADEHNVRP</sequence>
<feature type="compositionally biased region" description="Polar residues" evidence="1">
    <location>
        <begin position="21"/>
        <end position="39"/>
    </location>
</feature>
<gene>
    <name evidence="2" type="ORF">MCOR_21316</name>
</gene>
<evidence type="ECO:0008006" key="4">
    <source>
        <dbReference type="Google" id="ProtNLM"/>
    </source>
</evidence>
<evidence type="ECO:0000313" key="2">
    <source>
        <dbReference type="EMBL" id="CAC5385814.1"/>
    </source>
</evidence>
<dbReference type="GO" id="GO:0004190">
    <property type="term" value="F:aspartic-type endopeptidase activity"/>
    <property type="evidence" value="ECO:0007669"/>
    <property type="project" value="InterPro"/>
</dbReference>
<feature type="compositionally biased region" description="Low complexity" evidence="1">
    <location>
        <begin position="47"/>
        <end position="60"/>
    </location>
</feature>
<organism evidence="2 3">
    <name type="scientific">Mytilus coruscus</name>
    <name type="common">Sea mussel</name>
    <dbReference type="NCBI Taxonomy" id="42192"/>
    <lineage>
        <taxon>Eukaryota</taxon>
        <taxon>Metazoa</taxon>
        <taxon>Spiralia</taxon>
        <taxon>Lophotrochozoa</taxon>
        <taxon>Mollusca</taxon>
        <taxon>Bivalvia</taxon>
        <taxon>Autobranchia</taxon>
        <taxon>Pteriomorphia</taxon>
        <taxon>Mytilida</taxon>
        <taxon>Mytiloidea</taxon>
        <taxon>Mytilidae</taxon>
        <taxon>Mytilinae</taxon>
        <taxon>Mytilus</taxon>
    </lineage>
</organism>
<dbReference type="AlphaFoldDB" id="A0A6J8BSG4"/>
<dbReference type="InterPro" id="IPR001969">
    <property type="entry name" value="Aspartic_peptidase_AS"/>
</dbReference>
<proteinExistence type="predicted"/>
<evidence type="ECO:0000313" key="3">
    <source>
        <dbReference type="Proteomes" id="UP000507470"/>
    </source>
</evidence>
<dbReference type="PROSITE" id="PS00141">
    <property type="entry name" value="ASP_PROTEASE"/>
    <property type="match status" value="1"/>
</dbReference>
<accession>A0A6J8BSG4</accession>
<protein>
    <recommendedName>
        <fullName evidence="4">Peptidase A2 domain-containing protein</fullName>
    </recommendedName>
</protein>
<dbReference type="GO" id="GO:0006508">
    <property type="term" value="P:proteolysis"/>
    <property type="evidence" value="ECO:0007669"/>
    <property type="project" value="InterPro"/>
</dbReference>
<dbReference type="Proteomes" id="UP000507470">
    <property type="component" value="Unassembled WGS sequence"/>
</dbReference>
<dbReference type="EMBL" id="CACVKT020003764">
    <property type="protein sequence ID" value="CAC5385814.1"/>
    <property type="molecule type" value="Genomic_DNA"/>
</dbReference>
<keyword evidence="3" id="KW-1185">Reference proteome</keyword>
<feature type="region of interest" description="Disordered" evidence="1">
    <location>
        <begin position="21"/>
        <end position="60"/>
    </location>
</feature>
<evidence type="ECO:0000256" key="1">
    <source>
        <dbReference type="SAM" id="MobiDB-lite"/>
    </source>
</evidence>
<reference evidence="2 3" key="1">
    <citation type="submission" date="2020-06" db="EMBL/GenBank/DDBJ databases">
        <authorList>
            <person name="Li R."/>
            <person name="Bekaert M."/>
        </authorList>
    </citation>
    <scope>NUCLEOTIDE SEQUENCE [LARGE SCALE GENOMIC DNA]</scope>
    <source>
        <strain evidence="3">wild</strain>
    </source>
</reference>